<evidence type="ECO:0000259" key="2">
    <source>
        <dbReference type="PROSITE" id="PS50943"/>
    </source>
</evidence>
<evidence type="ECO:0000313" key="3">
    <source>
        <dbReference type="EMBL" id="TQE99089.1"/>
    </source>
</evidence>
<dbReference type="AlphaFoldDB" id="A0A540VQP5"/>
<protein>
    <submittedName>
        <fullName evidence="3">Helix-turn-helix transcriptional regulator</fullName>
    </submittedName>
</protein>
<feature type="domain" description="HTH cro/C1-type" evidence="2">
    <location>
        <begin position="9"/>
        <end position="63"/>
    </location>
</feature>
<sequence>MKPKLNEAVRLLRVFHGMPQAKLASHLGISRSYLSEIESGRKEPSLDLLYRYADHFAIPLSSLLLFSEEISEVHGKKPERLRNVAAGKVIQILQWIEARSEKDDGEAA</sequence>
<dbReference type="SUPFAM" id="SSF47413">
    <property type="entry name" value="lambda repressor-like DNA-binding domains"/>
    <property type="match status" value="1"/>
</dbReference>
<dbReference type="Pfam" id="PF01381">
    <property type="entry name" value="HTH_3"/>
    <property type="match status" value="1"/>
</dbReference>
<comment type="caution">
    <text evidence="3">The sequence shown here is derived from an EMBL/GenBank/DDBJ whole genome shotgun (WGS) entry which is preliminary data.</text>
</comment>
<name>A0A540VQP5_9GAMM</name>
<dbReference type="CDD" id="cd00093">
    <property type="entry name" value="HTH_XRE"/>
    <property type="match status" value="1"/>
</dbReference>
<dbReference type="EMBL" id="VIFK01000095">
    <property type="protein sequence ID" value="TQE99089.1"/>
    <property type="molecule type" value="Genomic_DNA"/>
</dbReference>
<dbReference type="InterPro" id="IPR010982">
    <property type="entry name" value="Lambda_DNA-bd_dom_sf"/>
</dbReference>
<proteinExistence type="predicted"/>
<gene>
    <name evidence="3" type="ORF">FKY71_10455</name>
</gene>
<dbReference type="InterPro" id="IPR001387">
    <property type="entry name" value="Cro/C1-type_HTH"/>
</dbReference>
<evidence type="ECO:0000313" key="4">
    <source>
        <dbReference type="Proteomes" id="UP000315400"/>
    </source>
</evidence>
<dbReference type="Proteomes" id="UP000315400">
    <property type="component" value="Unassembled WGS sequence"/>
</dbReference>
<dbReference type="GO" id="GO:0003677">
    <property type="term" value="F:DNA binding"/>
    <property type="evidence" value="ECO:0007669"/>
    <property type="project" value="UniProtKB-KW"/>
</dbReference>
<accession>A0A540VQP5</accession>
<dbReference type="PANTHER" id="PTHR46558:SF4">
    <property type="entry name" value="DNA-BIDING PHAGE PROTEIN"/>
    <property type="match status" value="1"/>
</dbReference>
<reference evidence="3 4" key="1">
    <citation type="submission" date="2019-06" db="EMBL/GenBank/DDBJ databases">
        <title>Metagenome assembled Genome of Spiribacter salinus SL48-SHIP from the microbial mat of Salt Lake 48 (Novosibirsk region, Russia).</title>
        <authorList>
            <person name="Shipova A."/>
            <person name="Rozanov A.S."/>
            <person name="Bryanskaya A.V."/>
            <person name="Peltek S.E."/>
        </authorList>
    </citation>
    <scope>NUCLEOTIDE SEQUENCE [LARGE SCALE GENOMIC DNA]</scope>
    <source>
        <strain evidence="3">SL48-SHIP-2</strain>
    </source>
</reference>
<dbReference type="Gene3D" id="1.10.260.40">
    <property type="entry name" value="lambda repressor-like DNA-binding domains"/>
    <property type="match status" value="1"/>
</dbReference>
<organism evidence="3 4">
    <name type="scientific">Spiribacter salinus</name>
    <dbReference type="NCBI Taxonomy" id="1335746"/>
    <lineage>
        <taxon>Bacteria</taxon>
        <taxon>Pseudomonadati</taxon>
        <taxon>Pseudomonadota</taxon>
        <taxon>Gammaproteobacteria</taxon>
        <taxon>Chromatiales</taxon>
        <taxon>Ectothiorhodospiraceae</taxon>
        <taxon>Spiribacter</taxon>
    </lineage>
</organism>
<keyword evidence="1" id="KW-0238">DNA-binding</keyword>
<evidence type="ECO:0000256" key="1">
    <source>
        <dbReference type="ARBA" id="ARBA00023125"/>
    </source>
</evidence>
<dbReference type="PANTHER" id="PTHR46558">
    <property type="entry name" value="TRACRIPTIONAL REGULATORY PROTEIN-RELATED-RELATED"/>
    <property type="match status" value="1"/>
</dbReference>
<dbReference type="SMART" id="SM00530">
    <property type="entry name" value="HTH_XRE"/>
    <property type="match status" value="1"/>
</dbReference>
<dbReference type="PROSITE" id="PS50943">
    <property type="entry name" value="HTH_CROC1"/>
    <property type="match status" value="1"/>
</dbReference>